<dbReference type="PANTHER" id="PTHR42997:SF1">
    <property type="entry name" value="AP-4-A PHOSPHORYLASE"/>
    <property type="match status" value="1"/>
</dbReference>
<dbReference type="Proteomes" id="UP000004095">
    <property type="component" value="Unassembled WGS sequence"/>
</dbReference>
<organism evidence="3 4">
    <name type="scientific">Microscilla marina ATCC 23134</name>
    <dbReference type="NCBI Taxonomy" id="313606"/>
    <lineage>
        <taxon>Bacteria</taxon>
        <taxon>Pseudomonadati</taxon>
        <taxon>Bacteroidota</taxon>
        <taxon>Cytophagia</taxon>
        <taxon>Cytophagales</taxon>
        <taxon>Microscillaceae</taxon>
        <taxon>Microscilla</taxon>
    </lineage>
</organism>
<gene>
    <name evidence="3" type="ORF">M23134_05733</name>
</gene>
<dbReference type="PROSITE" id="PS00892">
    <property type="entry name" value="HIT_1"/>
    <property type="match status" value="1"/>
</dbReference>
<dbReference type="Pfam" id="PF01230">
    <property type="entry name" value="HIT"/>
    <property type="match status" value="1"/>
</dbReference>
<dbReference type="InterPro" id="IPR011146">
    <property type="entry name" value="HIT-like"/>
</dbReference>
<proteinExistence type="predicted"/>
<sequence length="68" mass="7698">MAKEMKQILAEKYQPDGFNIGINMGEAAGQTIFHVHIHLIPRYKDDVENPAGGVRYVIPEKANYLKDL</sequence>
<name>A1ZIJ2_MICM2</name>
<dbReference type="InterPro" id="IPR036265">
    <property type="entry name" value="HIT-like_sf"/>
</dbReference>
<evidence type="ECO:0000256" key="1">
    <source>
        <dbReference type="PROSITE-ProRule" id="PRU00464"/>
    </source>
</evidence>
<dbReference type="SUPFAM" id="SSF54197">
    <property type="entry name" value="HIT-like"/>
    <property type="match status" value="1"/>
</dbReference>
<evidence type="ECO:0000313" key="3">
    <source>
        <dbReference type="EMBL" id="EAY29860.1"/>
    </source>
</evidence>
<dbReference type="eggNOG" id="COG0537">
    <property type="taxonomic scope" value="Bacteria"/>
</dbReference>
<evidence type="ECO:0000259" key="2">
    <source>
        <dbReference type="PROSITE" id="PS51084"/>
    </source>
</evidence>
<protein>
    <submittedName>
        <fullName evidence="3">Cell-cycle regulation histidine triad protein</fullName>
    </submittedName>
</protein>
<dbReference type="InterPro" id="IPR019808">
    <property type="entry name" value="Histidine_triad_CS"/>
</dbReference>
<dbReference type="EMBL" id="AAWS01000009">
    <property type="protein sequence ID" value="EAY29860.1"/>
    <property type="molecule type" value="Genomic_DNA"/>
</dbReference>
<feature type="domain" description="HIT" evidence="2">
    <location>
        <begin position="1"/>
        <end position="49"/>
    </location>
</feature>
<dbReference type="PROSITE" id="PS51084">
    <property type="entry name" value="HIT_2"/>
    <property type="match status" value="1"/>
</dbReference>
<accession>A1ZIJ2</accession>
<dbReference type="GO" id="GO:0003824">
    <property type="term" value="F:catalytic activity"/>
    <property type="evidence" value="ECO:0007669"/>
    <property type="project" value="InterPro"/>
</dbReference>
<dbReference type="PANTHER" id="PTHR42997">
    <property type="entry name" value="HIT FAMILY HYDROLASE"/>
    <property type="match status" value="1"/>
</dbReference>
<keyword evidence="4" id="KW-1185">Reference proteome</keyword>
<comment type="caution">
    <text evidence="3">The sequence shown here is derived from an EMBL/GenBank/DDBJ whole genome shotgun (WGS) entry which is preliminary data.</text>
</comment>
<feature type="short sequence motif" description="Histidine triad motif" evidence="1">
    <location>
        <begin position="34"/>
        <end position="38"/>
    </location>
</feature>
<dbReference type="Gene3D" id="3.30.428.10">
    <property type="entry name" value="HIT-like"/>
    <property type="match status" value="1"/>
</dbReference>
<evidence type="ECO:0000313" key="4">
    <source>
        <dbReference type="Proteomes" id="UP000004095"/>
    </source>
</evidence>
<dbReference type="RefSeq" id="WP_004155711.1">
    <property type="nucleotide sequence ID" value="NZ_AAWS01000009.1"/>
</dbReference>
<dbReference type="AlphaFoldDB" id="A1ZIJ2"/>
<reference evidence="3 4" key="1">
    <citation type="submission" date="2007-01" db="EMBL/GenBank/DDBJ databases">
        <authorList>
            <person name="Haygood M."/>
            <person name="Podell S."/>
            <person name="Anderson C."/>
            <person name="Hopkinson B."/>
            <person name="Roe K."/>
            <person name="Barbeau K."/>
            <person name="Gaasterland T."/>
            <person name="Ferriera S."/>
            <person name="Johnson J."/>
            <person name="Kravitz S."/>
            <person name="Beeson K."/>
            <person name="Sutton G."/>
            <person name="Rogers Y.-H."/>
            <person name="Friedman R."/>
            <person name="Frazier M."/>
            <person name="Venter J.C."/>
        </authorList>
    </citation>
    <scope>NUCLEOTIDE SEQUENCE [LARGE SCALE GENOMIC DNA]</scope>
    <source>
        <strain evidence="3 4">ATCC 23134</strain>
    </source>
</reference>
<dbReference type="InterPro" id="IPR052908">
    <property type="entry name" value="AP-4-A_phosphorylase"/>
</dbReference>